<proteinExistence type="predicted"/>
<feature type="transmembrane region" description="Helical" evidence="1">
    <location>
        <begin position="129"/>
        <end position="153"/>
    </location>
</feature>
<reference evidence="2 3" key="1">
    <citation type="submission" date="2009-02" db="EMBL/GenBank/DDBJ databases">
        <title>Sequencing of the draft genome and assembly of Dethiobacter alkaliphilus AHT 1.</title>
        <authorList>
            <consortium name="US DOE Joint Genome Institute (JGI-PGF)"/>
            <person name="Lucas S."/>
            <person name="Copeland A."/>
            <person name="Lapidus A."/>
            <person name="Glavina del Rio T."/>
            <person name="Dalin E."/>
            <person name="Tice H."/>
            <person name="Bruce D."/>
            <person name="Goodwin L."/>
            <person name="Pitluck S."/>
            <person name="Larimer F."/>
            <person name="Land M.L."/>
            <person name="Hauser L."/>
            <person name="Muyzer G."/>
        </authorList>
    </citation>
    <scope>NUCLEOTIDE SEQUENCE [LARGE SCALE GENOMIC DNA]</scope>
    <source>
        <strain evidence="2 3">AHT 1</strain>
    </source>
</reference>
<dbReference type="eggNOG" id="ENOG5033ICV">
    <property type="taxonomic scope" value="Bacteria"/>
</dbReference>
<dbReference type="STRING" id="555088.DealDRAFT_0373"/>
<comment type="caution">
    <text evidence="2">The sequence shown here is derived from an EMBL/GenBank/DDBJ whole genome shotgun (WGS) entry which is preliminary data.</text>
</comment>
<organism evidence="2 3">
    <name type="scientific">Dethiobacter alkaliphilus AHT 1</name>
    <dbReference type="NCBI Taxonomy" id="555088"/>
    <lineage>
        <taxon>Bacteria</taxon>
        <taxon>Bacillati</taxon>
        <taxon>Bacillota</taxon>
        <taxon>Dethiobacteria</taxon>
        <taxon>Dethiobacterales</taxon>
        <taxon>Dethiobacteraceae</taxon>
        <taxon>Dethiobacter</taxon>
    </lineage>
</organism>
<keyword evidence="1" id="KW-0472">Membrane</keyword>
<dbReference type="EMBL" id="ACJM01000001">
    <property type="protein sequence ID" value="EEG79099.1"/>
    <property type="molecule type" value="Genomic_DNA"/>
</dbReference>
<feature type="transmembrane region" description="Helical" evidence="1">
    <location>
        <begin position="20"/>
        <end position="41"/>
    </location>
</feature>
<evidence type="ECO:0000313" key="3">
    <source>
        <dbReference type="Proteomes" id="UP000006443"/>
    </source>
</evidence>
<protein>
    <submittedName>
        <fullName evidence="2">Uncharacterized protein</fullName>
    </submittedName>
</protein>
<sequence>MYATFYNNLFWGFFLAFFDLRISGISITPDFVGFIIIYNALDKLAQQHDNYNKAKPFALILIFLSLPNTFELHNQNLLTNPIANQNLFLILLSQIQMIMSILLIYYICGAVSALANSNGLAHLHNESHNLWLVFLATSAAILLTTPFTLTILLGNNTPLIILYIILLLVHIAFLFFLRHAQRQLGESLYPGI</sequence>
<dbReference type="OrthoDB" id="2596219at2"/>
<dbReference type="RefSeq" id="WP_008514292.1">
    <property type="nucleotide sequence ID" value="NZ_ACJM01000001.1"/>
</dbReference>
<dbReference type="AlphaFoldDB" id="C0GD14"/>
<gene>
    <name evidence="2" type="ORF">DealDRAFT_0373</name>
</gene>
<dbReference type="Proteomes" id="UP000006443">
    <property type="component" value="Unassembled WGS sequence"/>
</dbReference>
<keyword evidence="3" id="KW-1185">Reference proteome</keyword>
<name>C0GD14_DETAL</name>
<keyword evidence="1" id="KW-1133">Transmembrane helix</keyword>
<accession>C0GD14</accession>
<evidence type="ECO:0000313" key="2">
    <source>
        <dbReference type="EMBL" id="EEG79099.1"/>
    </source>
</evidence>
<feature type="transmembrane region" description="Helical" evidence="1">
    <location>
        <begin position="159"/>
        <end position="177"/>
    </location>
</feature>
<feature type="transmembrane region" description="Helical" evidence="1">
    <location>
        <begin position="53"/>
        <end position="70"/>
    </location>
</feature>
<feature type="transmembrane region" description="Helical" evidence="1">
    <location>
        <begin position="90"/>
        <end position="108"/>
    </location>
</feature>
<keyword evidence="1" id="KW-0812">Transmembrane</keyword>
<evidence type="ECO:0000256" key="1">
    <source>
        <dbReference type="SAM" id="Phobius"/>
    </source>
</evidence>